<name>A0AA91ELZ2_9GAMM</name>
<gene>
    <name evidence="1" type="ORF">M993_00473</name>
</gene>
<evidence type="ECO:0000313" key="2">
    <source>
        <dbReference type="Proteomes" id="UP000078431"/>
    </source>
</evidence>
<reference evidence="1 2" key="1">
    <citation type="submission" date="2016-04" db="EMBL/GenBank/DDBJ databases">
        <title>ATOL: Assembling a taxonomically balanced genome-scale reconstruction of the evolutionary history of the Enterobacteriaceae.</title>
        <authorList>
            <person name="Plunkett G.III."/>
            <person name="Neeno-Eckwall E.C."/>
            <person name="Glasner J.D."/>
            <person name="Perna N.T."/>
        </authorList>
    </citation>
    <scope>NUCLEOTIDE SEQUENCE [LARGE SCALE GENOMIC DNA]</scope>
    <source>
        <strain evidence="1 2">ATCC 12841</strain>
    </source>
</reference>
<dbReference type="Proteomes" id="UP000078431">
    <property type="component" value="Unassembled WGS sequence"/>
</dbReference>
<sequence>MLSLWGHYLGGDDAPSGCVNVIGRLMVRSEWSETQSERIVEVVNSLHKQGYRGEELFKKSREIVIPASSASNIIALAKESDDAAFVESVMKKAIKRGSLIRDVAIKRYCDRKCPQDIARMISYITGADVQFCRKRVIWCEEILEEEMYYAMKHAMEKEILQNAA</sequence>
<keyword evidence="2" id="KW-1185">Reference proteome</keyword>
<evidence type="ECO:0000313" key="1">
    <source>
        <dbReference type="EMBL" id="OAT60767.1"/>
    </source>
</evidence>
<proteinExistence type="predicted"/>
<organism evidence="1 2">
    <name type="scientific">Obesumbacterium proteus ATCC 12841</name>
    <dbReference type="NCBI Taxonomy" id="1354268"/>
    <lineage>
        <taxon>Bacteria</taxon>
        <taxon>Pseudomonadati</taxon>
        <taxon>Pseudomonadota</taxon>
        <taxon>Gammaproteobacteria</taxon>
        <taxon>Enterobacterales</taxon>
        <taxon>Hafniaceae</taxon>
        <taxon>Obesumbacterium</taxon>
    </lineage>
</organism>
<dbReference type="EMBL" id="LXEX01000008">
    <property type="protein sequence ID" value="OAT60767.1"/>
    <property type="molecule type" value="Genomic_DNA"/>
</dbReference>
<accession>A0AA91ELZ2</accession>
<protein>
    <submittedName>
        <fullName evidence="1">Uncharacterized protein</fullName>
    </submittedName>
</protein>
<dbReference type="RefSeq" id="WP_156088273.1">
    <property type="nucleotide sequence ID" value="NZ_LXEX01000008.1"/>
</dbReference>
<comment type="caution">
    <text evidence="1">The sequence shown here is derived from an EMBL/GenBank/DDBJ whole genome shotgun (WGS) entry which is preliminary data.</text>
</comment>
<dbReference type="AlphaFoldDB" id="A0AA91ELZ2"/>